<dbReference type="Pfam" id="PF19573">
    <property type="entry name" value="DUF6089"/>
    <property type="match status" value="2"/>
</dbReference>
<evidence type="ECO:0000313" key="2">
    <source>
        <dbReference type="EMBL" id="NEU70924.1"/>
    </source>
</evidence>
<organism evidence="2 3">
    <name type="scientific">Spirosoma agri</name>
    <dbReference type="NCBI Taxonomy" id="1987381"/>
    <lineage>
        <taxon>Bacteria</taxon>
        <taxon>Pseudomonadati</taxon>
        <taxon>Bacteroidota</taxon>
        <taxon>Cytophagia</taxon>
        <taxon>Cytophagales</taxon>
        <taxon>Cytophagaceae</taxon>
        <taxon>Spirosoma</taxon>
    </lineage>
</organism>
<feature type="domain" description="DUF6089" evidence="1">
    <location>
        <begin position="36"/>
        <end position="158"/>
    </location>
</feature>
<reference evidence="2 3" key="1">
    <citation type="submission" date="2020-02" db="EMBL/GenBank/DDBJ databases">
        <title>Draft genome sequence of two Spirosoma agri KCTC 52727 and Spirosoma terrae KCTC 52035.</title>
        <authorList>
            <person name="Rojas J."/>
            <person name="Ambika Manirajan B."/>
            <person name="Ratering S."/>
            <person name="Suarez C."/>
            <person name="Schnell S."/>
        </authorList>
    </citation>
    <scope>NUCLEOTIDE SEQUENCE [LARGE SCALE GENOMIC DNA]</scope>
    <source>
        <strain evidence="2 3">KCTC 52727</strain>
    </source>
</reference>
<dbReference type="Proteomes" id="UP000477386">
    <property type="component" value="Unassembled WGS sequence"/>
</dbReference>
<comment type="caution">
    <text evidence="2">The sequence shown here is derived from an EMBL/GenBank/DDBJ whole genome shotgun (WGS) entry which is preliminary data.</text>
</comment>
<name>A0A6M0IS44_9BACT</name>
<keyword evidence="3" id="KW-1185">Reference proteome</keyword>
<accession>A0A6M0IS44</accession>
<feature type="domain" description="DUF6089" evidence="1">
    <location>
        <begin position="192"/>
        <end position="237"/>
    </location>
</feature>
<dbReference type="AlphaFoldDB" id="A0A6M0IS44"/>
<dbReference type="EMBL" id="JAAGNZ010000012">
    <property type="protein sequence ID" value="NEU70924.1"/>
    <property type="molecule type" value="Genomic_DNA"/>
</dbReference>
<evidence type="ECO:0000259" key="1">
    <source>
        <dbReference type="Pfam" id="PF19573"/>
    </source>
</evidence>
<gene>
    <name evidence="2" type="ORF">GK091_28930</name>
</gene>
<dbReference type="RefSeq" id="WP_164044238.1">
    <property type="nucleotide sequence ID" value="NZ_JAAGNZ010000012.1"/>
</dbReference>
<sequence length="322" mass="36504">MNRDKYVLVLCALLGLTGECVAQRKYNTRFIPYDLVTVGAGSSTYFGDLASYKHPFKSLTTLPRWNIGLGYTRQFTPHFSARVMFTWARITGDDYTYSNGNLDKYSFQYARNLHFRNDVKEVAIVGIYNFLADGINPYRRAKITPYIFGGLAVIGHDPEARTPTATNGNNSEFVARQWVKLQPLHTEGQDQSETIQAYSRISIAIPIGFGIRYKLNDSFNVGLDIGFRYTFTNYLDDVGGLYAGSGNMRGLTTLMADRRFEYDAARVNTSRYTAAQQLFQDQPALFVTTERSKNELGKDSYLLSNFSIQYVFPGRIKCPPIR</sequence>
<proteinExistence type="predicted"/>
<evidence type="ECO:0000313" key="3">
    <source>
        <dbReference type="Proteomes" id="UP000477386"/>
    </source>
</evidence>
<dbReference type="Gene3D" id="2.40.160.20">
    <property type="match status" value="1"/>
</dbReference>
<dbReference type="InterPro" id="IPR045743">
    <property type="entry name" value="DUF6089"/>
</dbReference>
<protein>
    <recommendedName>
        <fullName evidence="1">DUF6089 domain-containing protein</fullName>
    </recommendedName>
</protein>